<dbReference type="Proteomes" id="UP000653472">
    <property type="component" value="Unassembled WGS sequence"/>
</dbReference>
<sequence length="398" mass="43262">MKGTRDTRILDRYLLGMLAGPLSLSIGVVLVALLLERLLRLFNLVAASSSALSAVADAIVNLVPYYLGLALPAAFFASIFMVVARLGDDNELDAMLAAGRSILQLARPFVLVAGLLAIFAFYLYGYLQPHSRYRYRAVLYEALHEGWNARAQENVFADAGRGFTLTADEVDASGRHMKGVFIRRLADGYDEIITARTGTLLPTPDGHSLQLELGVGRSVREQDGIGLDDMHFQHAIVNENFDAQAPPFRPRGNSERELTLPELWSAMHEQTPPVSYAELAGEFHARLARSAALPFLPLLAFALGMAAKRGQRAPSVALACLLLLALHHGIQFGESLAQTGRVSAVAAVWSPLAVFAALSCWLFAASLKSPGDNPMTRMVARSERLMEGISLRRKKAAP</sequence>
<dbReference type="EMBL" id="JAAVXB010000007">
    <property type="protein sequence ID" value="NKF23308.1"/>
    <property type="molecule type" value="Genomic_DNA"/>
</dbReference>
<organism evidence="10 11">
    <name type="scientific">Solimonas marina</name>
    <dbReference type="NCBI Taxonomy" id="2714601"/>
    <lineage>
        <taxon>Bacteria</taxon>
        <taxon>Pseudomonadati</taxon>
        <taxon>Pseudomonadota</taxon>
        <taxon>Gammaproteobacteria</taxon>
        <taxon>Nevskiales</taxon>
        <taxon>Nevskiaceae</taxon>
        <taxon>Solimonas</taxon>
    </lineage>
</organism>
<feature type="transmembrane region" description="Helical" evidence="9">
    <location>
        <begin position="41"/>
        <end position="60"/>
    </location>
</feature>
<keyword evidence="7 9" id="KW-0472">Membrane</keyword>
<protein>
    <submittedName>
        <fullName evidence="10">YjgP/YjgQ family permease</fullName>
    </submittedName>
</protein>
<evidence type="ECO:0000256" key="6">
    <source>
        <dbReference type="ARBA" id="ARBA00022989"/>
    </source>
</evidence>
<dbReference type="GO" id="GO:0043190">
    <property type="term" value="C:ATP-binding cassette (ABC) transporter complex"/>
    <property type="evidence" value="ECO:0007669"/>
    <property type="project" value="TreeGrafter"/>
</dbReference>
<comment type="function">
    <text evidence="1">Part of the ABC transporter complex LptBFG involved in the translocation of lipopolysaccharide (LPS) from the inner membrane to the outer membrane.</text>
</comment>
<keyword evidence="4" id="KW-1003">Cell membrane</keyword>
<evidence type="ECO:0000256" key="8">
    <source>
        <dbReference type="ARBA" id="ARBA00026081"/>
    </source>
</evidence>
<name>A0A969WB59_9GAMM</name>
<comment type="subunit">
    <text evidence="8">Component of the lipopolysaccharide transport and assembly complex. The LptBFG transporter is composed of two ATP-binding proteins (LptB) and two transmembrane proteins (LptF and LptG).</text>
</comment>
<evidence type="ECO:0000256" key="2">
    <source>
        <dbReference type="ARBA" id="ARBA00004651"/>
    </source>
</evidence>
<evidence type="ECO:0000256" key="4">
    <source>
        <dbReference type="ARBA" id="ARBA00022475"/>
    </source>
</evidence>
<evidence type="ECO:0000256" key="7">
    <source>
        <dbReference type="ARBA" id="ARBA00023136"/>
    </source>
</evidence>
<dbReference type="PANTHER" id="PTHR33529:SF6">
    <property type="entry name" value="YJGP_YJGQ FAMILY PERMEASE"/>
    <property type="match status" value="1"/>
</dbReference>
<comment type="similarity">
    <text evidence="3">Belongs to the LptF/LptG family.</text>
</comment>
<accession>A0A969WB59</accession>
<feature type="transmembrane region" description="Helical" evidence="9">
    <location>
        <begin position="313"/>
        <end position="330"/>
    </location>
</feature>
<evidence type="ECO:0000313" key="11">
    <source>
        <dbReference type="Proteomes" id="UP000653472"/>
    </source>
</evidence>
<gene>
    <name evidence="10" type="ORF">G7Y82_13385</name>
</gene>
<dbReference type="InterPro" id="IPR005495">
    <property type="entry name" value="LptG/LptF_permease"/>
</dbReference>
<proteinExistence type="inferred from homology"/>
<dbReference type="GO" id="GO:0015920">
    <property type="term" value="P:lipopolysaccharide transport"/>
    <property type="evidence" value="ECO:0007669"/>
    <property type="project" value="TreeGrafter"/>
</dbReference>
<keyword evidence="11" id="KW-1185">Reference proteome</keyword>
<feature type="transmembrane region" description="Helical" evidence="9">
    <location>
        <begin position="12"/>
        <end position="35"/>
    </location>
</feature>
<reference evidence="10" key="1">
    <citation type="submission" date="2020-03" db="EMBL/GenBank/DDBJ databases">
        <title>Solimonas marina sp. nov., isolated from deep seawater of the Pacific Ocean.</title>
        <authorList>
            <person name="Liu X."/>
            <person name="Lai Q."/>
            <person name="Sun F."/>
            <person name="Gai Y."/>
            <person name="Li G."/>
            <person name="Shao Z."/>
        </authorList>
    </citation>
    <scope>NUCLEOTIDE SEQUENCE</scope>
    <source>
        <strain evidence="10">C16B3</strain>
    </source>
</reference>
<evidence type="ECO:0000256" key="9">
    <source>
        <dbReference type="SAM" id="Phobius"/>
    </source>
</evidence>
<evidence type="ECO:0000256" key="1">
    <source>
        <dbReference type="ARBA" id="ARBA00002265"/>
    </source>
</evidence>
<dbReference type="Pfam" id="PF03739">
    <property type="entry name" value="LptF_LptG"/>
    <property type="match status" value="1"/>
</dbReference>
<feature type="transmembrane region" description="Helical" evidence="9">
    <location>
        <begin position="106"/>
        <end position="127"/>
    </location>
</feature>
<feature type="transmembrane region" description="Helical" evidence="9">
    <location>
        <begin position="342"/>
        <end position="364"/>
    </location>
</feature>
<dbReference type="PANTHER" id="PTHR33529">
    <property type="entry name" value="SLR0882 PROTEIN-RELATED"/>
    <property type="match status" value="1"/>
</dbReference>
<evidence type="ECO:0000313" key="10">
    <source>
        <dbReference type="EMBL" id="NKF23308.1"/>
    </source>
</evidence>
<evidence type="ECO:0000256" key="3">
    <source>
        <dbReference type="ARBA" id="ARBA00007725"/>
    </source>
</evidence>
<evidence type="ECO:0000256" key="5">
    <source>
        <dbReference type="ARBA" id="ARBA00022692"/>
    </source>
</evidence>
<comment type="subcellular location">
    <subcellularLocation>
        <location evidence="2">Cell membrane</location>
        <topology evidence="2">Multi-pass membrane protein</topology>
    </subcellularLocation>
</comment>
<keyword evidence="5 9" id="KW-0812">Transmembrane</keyword>
<feature type="transmembrane region" description="Helical" evidence="9">
    <location>
        <begin position="67"/>
        <end position="86"/>
    </location>
</feature>
<comment type="caution">
    <text evidence="10">The sequence shown here is derived from an EMBL/GenBank/DDBJ whole genome shotgun (WGS) entry which is preliminary data.</text>
</comment>
<dbReference type="AlphaFoldDB" id="A0A969WB59"/>
<keyword evidence="6 9" id="KW-1133">Transmembrane helix</keyword>